<dbReference type="GO" id="GO:0005737">
    <property type="term" value="C:cytoplasm"/>
    <property type="evidence" value="ECO:0007669"/>
    <property type="project" value="InterPro"/>
</dbReference>
<evidence type="ECO:0000256" key="2">
    <source>
        <dbReference type="ARBA" id="ARBA00012323"/>
    </source>
</evidence>
<evidence type="ECO:0000256" key="6">
    <source>
        <dbReference type="ARBA" id="ARBA00022777"/>
    </source>
</evidence>
<keyword evidence="5" id="KW-0547">Nucleotide-binding</keyword>
<reference evidence="9 10" key="1">
    <citation type="submission" date="2019-11" db="EMBL/GenBank/DDBJ databases">
        <title>Genome sequences of 17 halophilic strains isolated from different environments.</title>
        <authorList>
            <person name="Furrow R.E."/>
        </authorList>
    </citation>
    <scope>NUCLEOTIDE SEQUENCE [LARGE SCALE GENOMIC DNA]</scope>
    <source>
        <strain evidence="9 10">22511_23_Filter</strain>
    </source>
</reference>
<dbReference type="PROSITE" id="PS01125">
    <property type="entry name" value="ROK"/>
    <property type="match status" value="1"/>
</dbReference>
<gene>
    <name evidence="9" type="ORF">GLW04_07700</name>
</gene>
<evidence type="ECO:0000256" key="3">
    <source>
        <dbReference type="ARBA" id="ARBA00014701"/>
    </source>
</evidence>
<dbReference type="NCBIfam" id="TIGR00744">
    <property type="entry name" value="ROK_glcA_fam"/>
    <property type="match status" value="1"/>
</dbReference>
<comment type="similarity">
    <text evidence="1">Belongs to the ROK (NagC/XylR) family.</text>
</comment>
<dbReference type="PANTHER" id="PTHR18964">
    <property type="entry name" value="ROK (REPRESSOR, ORF, KINASE) FAMILY"/>
    <property type="match status" value="1"/>
</dbReference>
<name>A0A845DQ81_9BACI</name>
<dbReference type="InterPro" id="IPR049874">
    <property type="entry name" value="ROK_cs"/>
</dbReference>
<dbReference type="GO" id="GO:0004340">
    <property type="term" value="F:glucokinase activity"/>
    <property type="evidence" value="ECO:0007669"/>
    <property type="project" value="UniProtKB-EC"/>
</dbReference>
<dbReference type="AlphaFoldDB" id="A0A845DQ81"/>
<accession>A0A845DQ81</accession>
<dbReference type="Proteomes" id="UP000460949">
    <property type="component" value="Unassembled WGS sequence"/>
</dbReference>
<evidence type="ECO:0000313" key="10">
    <source>
        <dbReference type="Proteomes" id="UP000460949"/>
    </source>
</evidence>
<dbReference type="InterPro" id="IPR043129">
    <property type="entry name" value="ATPase_NBD"/>
</dbReference>
<evidence type="ECO:0000256" key="5">
    <source>
        <dbReference type="ARBA" id="ARBA00022741"/>
    </source>
</evidence>
<dbReference type="PANTHER" id="PTHR18964:SF149">
    <property type="entry name" value="BIFUNCTIONAL UDP-N-ACETYLGLUCOSAMINE 2-EPIMERASE_N-ACETYLMANNOSAMINE KINASE"/>
    <property type="match status" value="1"/>
</dbReference>
<dbReference type="GO" id="GO:0006096">
    <property type="term" value="P:glycolytic process"/>
    <property type="evidence" value="ECO:0007669"/>
    <property type="project" value="InterPro"/>
</dbReference>
<keyword evidence="7" id="KW-0067">ATP-binding</keyword>
<protein>
    <recommendedName>
        <fullName evidence="3">Glucokinase</fullName>
        <ecNumber evidence="2">2.7.1.2</ecNumber>
    </recommendedName>
    <alternativeName>
        <fullName evidence="8">Glucose kinase</fullName>
    </alternativeName>
</protein>
<proteinExistence type="inferred from homology"/>
<dbReference type="Gene3D" id="3.30.420.40">
    <property type="match status" value="2"/>
</dbReference>
<evidence type="ECO:0000313" key="9">
    <source>
        <dbReference type="EMBL" id="MYL19771.1"/>
    </source>
</evidence>
<dbReference type="SUPFAM" id="SSF53067">
    <property type="entry name" value="Actin-like ATPase domain"/>
    <property type="match status" value="1"/>
</dbReference>
<sequence>MSRHVYIGADIGGTTIKLAFINEDGQIMKKWEVPTNTEEKGASIPSDIADAVEQVRGELGIEKSQIMGIGAGAPGFVETSTGYIHEAVNIGWKDFDFGNILSGLTGFDVWVDNDANLAALGENWLGAGRGCSELIAVTLGTGVGGGVIANGSVLNGANGTAAELGHVTVIPEGGAPCNCGKTGCLETEASATGIVRKAKVAVEDYDDSLLHSLVQSGDLTAKDVFQAAAEGDEAATDVLHQVTDVLGMAIANMAIVINPEKIVIGGGVAKAGDQLLDPLKTAYRKYALSRTAEASSFEFAELGNDAGVIGGAYLVKKNK</sequence>
<keyword evidence="6 9" id="KW-0418">Kinase</keyword>
<keyword evidence="4 9" id="KW-0808">Transferase</keyword>
<dbReference type="EMBL" id="WMET01000001">
    <property type="protein sequence ID" value="MYL19771.1"/>
    <property type="molecule type" value="Genomic_DNA"/>
</dbReference>
<evidence type="ECO:0000256" key="4">
    <source>
        <dbReference type="ARBA" id="ARBA00022679"/>
    </source>
</evidence>
<dbReference type="Pfam" id="PF00480">
    <property type="entry name" value="ROK"/>
    <property type="match status" value="1"/>
</dbReference>
<evidence type="ECO:0000256" key="1">
    <source>
        <dbReference type="ARBA" id="ARBA00006479"/>
    </source>
</evidence>
<dbReference type="InterPro" id="IPR004654">
    <property type="entry name" value="ROK_glcA"/>
</dbReference>
<dbReference type="GO" id="GO:0005524">
    <property type="term" value="F:ATP binding"/>
    <property type="evidence" value="ECO:0007669"/>
    <property type="project" value="UniProtKB-KW"/>
</dbReference>
<evidence type="ECO:0000256" key="8">
    <source>
        <dbReference type="ARBA" id="ARBA00032386"/>
    </source>
</evidence>
<organism evidence="9 10">
    <name type="scientific">Halobacillus litoralis</name>
    <dbReference type="NCBI Taxonomy" id="45668"/>
    <lineage>
        <taxon>Bacteria</taxon>
        <taxon>Bacillati</taxon>
        <taxon>Bacillota</taxon>
        <taxon>Bacilli</taxon>
        <taxon>Bacillales</taxon>
        <taxon>Bacillaceae</taxon>
        <taxon>Halobacillus</taxon>
    </lineage>
</organism>
<evidence type="ECO:0000256" key="7">
    <source>
        <dbReference type="ARBA" id="ARBA00022840"/>
    </source>
</evidence>
<comment type="caution">
    <text evidence="9">The sequence shown here is derived from an EMBL/GenBank/DDBJ whole genome shotgun (WGS) entry which is preliminary data.</text>
</comment>
<dbReference type="InterPro" id="IPR000600">
    <property type="entry name" value="ROK"/>
</dbReference>
<dbReference type="EC" id="2.7.1.2" evidence="2"/>
<dbReference type="RefSeq" id="WP_160836123.1">
    <property type="nucleotide sequence ID" value="NZ_WMET01000001.1"/>
</dbReference>